<feature type="compositionally biased region" description="Pro residues" evidence="5">
    <location>
        <begin position="179"/>
        <end position="200"/>
    </location>
</feature>
<keyword evidence="2 4" id="KW-0472">Membrane</keyword>
<feature type="region of interest" description="Disordered" evidence="5">
    <location>
        <begin position="170"/>
        <end position="212"/>
    </location>
</feature>
<dbReference type="Pfam" id="PF00691">
    <property type="entry name" value="OmpA"/>
    <property type="match status" value="1"/>
</dbReference>
<dbReference type="EMBL" id="JAHWXP010000002">
    <property type="protein sequence ID" value="MBY8336752.1"/>
    <property type="molecule type" value="Genomic_DNA"/>
</dbReference>
<feature type="region of interest" description="Disordered" evidence="5">
    <location>
        <begin position="14"/>
        <end position="46"/>
    </location>
</feature>
<keyword evidence="8" id="KW-1185">Reference proteome</keyword>
<evidence type="ECO:0000313" key="7">
    <source>
        <dbReference type="EMBL" id="MBY8336752.1"/>
    </source>
</evidence>
<dbReference type="Proteomes" id="UP000759298">
    <property type="component" value="Unassembled WGS sequence"/>
</dbReference>
<evidence type="ECO:0000256" key="5">
    <source>
        <dbReference type="SAM" id="MobiDB-lite"/>
    </source>
</evidence>
<dbReference type="PANTHER" id="PTHR30329">
    <property type="entry name" value="STATOR ELEMENT OF FLAGELLAR MOTOR COMPLEX"/>
    <property type="match status" value="1"/>
</dbReference>
<evidence type="ECO:0000256" key="3">
    <source>
        <dbReference type="ARBA" id="ARBA00023237"/>
    </source>
</evidence>
<comment type="subcellular location">
    <subcellularLocation>
        <location evidence="1">Cell outer membrane</location>
    </subcellularLocation>
</comment>
<dbReference type="InterPro" id="IPR036737">
    <property type="entry name" value="OmpA-like_sf"/>
</dbReference>
<dbReference type="PANTHER" id="PTHR30329:SF21">
    <property type="entry name" value="LIPOPROTEIN YIAD-RELATED"/>
    <property type="match status" value="1"/>
</dbReference>
<dbReference type="InterPro" id="IPR050330">
    <property type="entry name" value="Bact_OuterMem_StrucFunc"/>
</dbReference>
<comment type="caution">
    <text evidence="7">The sequence shown here is derived from an EMBL/GenBank/DDBJ whole genome shotgun (WGS) entry which is preliminary data.</text>
</comment>
<evidence type="ECO:0000256" key="4">
    <source>
        <dbReference type="PROSITE-ProRule" id="PRU00473"/>
    </source>
</evidence>
<evidence type="ECO:0000256" key="1">
    <source>
        <dbReference type="ARBA" id="ARBA00004442"/>
    </source>
</evidence>
<organism evidence="7 8">
    <name type="scientific">Alteriqipengyuania abyssalis</name>
    <dbReference type="NCBI Taxonomy" id="2860200"/>
    <lineage>
        <taxon>Bacteria</taxon>
        <taxon>Pseudomonadati</taxon>
        <taxon>Pseudomonadota</taxon>
        <taxon>Alphaproteobacteria</taxon>
        <taxon>Sphingomonadales</taxon>
        <taxon>Erythrobacteraceae</taxon>
        <taxon>Alteriqipengyuania</taxon>
    </lineage>
</organism>
<sequence length="212" mass="22049">MIVLALGALLVACNSEEPSPSPTPTPSATASDSPPENNSIIRPDIEVERPPIALEPLRTTIPFGAGGTELDETAMAELNGLLGTDQWKQVERVILRGHSDAGGPDRVNMRVSEERAQAVADWLMEQGLTEDQISIIAFGAQNPVQPNLLPNGEPNERGRAANRRVEITILVPKGATIPDPGPTVTPTPTGPPSSPAPGTSPTPSASGPGGAR</sequence>
<evidence type="ECO:0000256" key="2">
    <source>
        <dbReference type="ARBA" id="ARBA00023136"/>
    </source>
</evidence>
<dbReference type="SUPFAM" id="SSF103088">
    <property type="entry name" value="OmpA-like"/>
    <property type="match status" value="1"/>
</dbReference>
<protein>
    <submittedName>
        <fullName evidence="7">OmpA family protein</fullName>
    </submittedName>
</protein>
<reference evidence="7 8" key="1">
    <citation type="submission" date="2021-07" db="EMBL/GenBank/DDBJ databases">
        <title>Alteriqipengyuania abyssalis NZ-12B nov, sp.nov isolated from deep sea sponge in pacific ocean.</title>
        <authorList>
            <person name="Tareen S."/>
            <person name="Wink J."/>
        </authorList>
    </citation>
    <scope>NUCLEOTIDE SEQUENCE [LARGE SCALE GENOMIC DNA]</scope>
    <source>
        <strain evidence="7 8">NZ-12B</strain>
    </source>
</reference>
<dbReference type="InterPro" id="IPR006665">
    <property type="entry name" value="OmpA-like"/>
</dbReference>
<accession>A0ABS7PCG5</accession>
<dbReference type="PROSITE" id="PS51123">
    <property type="entry name" value="OMPA_2"/>
    <property type="match status" value="1"/>
</dbReference>
<keyword evidence="3" id="KW-0998">Cell outer membrane</keyword>
<dbReference type="Gene3D" id="3.30.1330.60">
    <property type="entry name" value="OmpA-like domain"/>
    <property type="match status" value="1"/>
</dbReference>
<name>A0ABS7PCG5_9SPHN</name>
<feature type="domain" description="OmpA-like" evidence="6">
    <location>
        <begin position="50"/>
        <end position="173"/>
    </location>
</feature>
<dbReference type="CDD" id="cd07185">
    <property type="entry name" value="OmpA_C-like"/>
    <property type="match status" value="1"/>
</dbReference>
<proteinExistence type="predicted"/>
<feature type="compositionally biased region" description="Low complexity" evidence="5">
    <location>
        <begin position="26"/>
        <end position="36"/>
    </location>
</feature>
<evidence type="ECO:0000259" key="6">
    <source>
        <dbReference type="PROSITE" id="PS51123"/>
    </source>
</evidence>
<gene>
    <name evidence="7" type="ORF">KYN89_06795</name>
</gene>
<dbReference type="PRINTS" id="PR01021">
    <property type="entry name" value="OMPADOMAIN"/>
</dbReference>
<evidence type="ECO:0000313" key="8">
    <source>
        <dbReference type="Proteomes" id="UP000759298"/>
    </source>
</evidence>
<dbReference type="InterPro" id="IPR006664">
    <property type="entry name" value="OMP_bac"/>
</dbReference>